<gene>
    <name evidence="1" type="ORF">DB30_00535</name>
</gene>
<dbReference type="Proteomes" id="UP000031599">
    <property type="component" value="Unassembled WGS sequence"/>
</dbReference>
<accession>A0A0C2CZ69</accession>
<name>A0A0C2CZ69_9BACT</name>
<evidence type="ECO:0000313" key="1">
    <source>
        <dbReference type="EMBL" id="KIG13157.1"/>
    </source>
</evidence>
<protein>
    <submittedName>
        <fullName evidence="1">Uncharacterized protein</fullName>
    </submittedName>
</protein>
<comment type="caution">
    <text evidence="1">The sequence shown here is derived from an EMBL/GenBank/DDBJ whole genome shotgun (WGS) entry which is preliminary data.</text>
</comment>
<sequence length="65" mass="7392">MGCDRKWDFECTAAWSHDGAEVWRNVYTYPQMADEHAATARCKEEMLEAKPKKANSAVCHCVGQE</sequence>
<proteinExistence type="predicted"/>
<evidence type="ECO:0000313" key="2">
    <source>
        <dbReference type="Proteomes" id="UP000031599"/>
    </source>
</evidence>
<dbReference type="EMBL" id="JMCC02000106">
    <property type="protein sequence ID" value="KIG13157.1"/>
    <property type="molecule type" value="Genomic_DNA"/>
</dbReference>
<reference evidence="1 2" key="1">
    <citation type="submission" date="2014-12" db="EMBL/GenBank/DDBJ databases">
        <title>Genome assembly of Enhygromyxa salina DSM 15201.</title>
        <authorList>
            <person name="Sharma G."/>
            <person name="Subramanian S."/>
        </authorList>
    </citation>
    <scope>NUCLEOTIDE SEQUENCE [LARGE SCALE GENOMIC DNA]</scope>
    <source>
        <strain evidence="1 2">DSM 15201</strain>
    </source>
</reference>
<organism evidence="1 2">
    <name type="scientific">Enhygromyxa salina</name>
    <dbReference type="NCBI Taxonomy" id="215803"/>
    <lineage>
        <taxon>Bacteria</taxon>
        <taxon>Pseudomonadati</taxon>
        <taxon>Myxococcota</taxon>
        <taxon>Polyangia</taxon>
        <taxon>Nannocystales</taxon>
        <taxon>Nannocystaceae</taxon>
        <taxon>Enhygromyxa</taxon>
    </lineage>
</organism>
<dbReference type="AlphaFoldDB" id="A0A0C2CZ69"/>